<feature type="domain" description="Pseudouridine synthase I TruA alpha/beta" evidence="7">
    <location>
        <begin position="140"/>
        <end position="258"/>
    </location>
</feature>
<dbReference type="InterPro" id="IPR020094">
    <property type="entry name" value="TruA/RsuA/RluB/E/F_N"/>
</dbReference>
<dbReference type="OrthoDB" id="271910at2759"/>
<comment type="caution">
    <text evidence="8">The sequence shown here is derived from an EMBL/GenBank/DDBJ whole genome shotgun (WGS) entry which is preliminary data.</text>
</comment>
<keyword evidence="3 6" id="KW-0413">Isomerase</keyword>
<dbReference type="PANTHER" id="PTHR11142:SF0">
    <property type="entry name" value="TRNA PSEUDOURIDINE SYNTHASE-LIKE 1"/>
    <property type="match status" value="1"/>
</dbReference>
<dbReference type="GO" id="GO:0003723">
    <property type="term" value="F:RNA binding"/>
    <property type="evidence" value="ECO:0007669"/>
    <property type="project" value="InterPro"/>
</dbReference>
<dbReference type="EC" id="5.4.99.12" evidence="6"/>
<dbReference type="InterPro" id="IPR020097">
    <property type="entry name" value="PsdUridine_synth_TruA_a/b_dom"/>
</dbReference>
<dbReference type="InterPro" id="IPR001406">
    <property type="entry name" value="PsdUridine_synth_TruA"/>
</dbReference>
<evidence type="ECO:0000256" key="3">
    <source>
        <dbReference type="ARBA" id="ARBA00023235"/>
    </source>
</evidence>
<evidence type="ECO:0000256" key="1">
    <source>
        <dbReference type="ARBA" id="ARBA00009375"/>
    </source>
</evidence>
<accession>A0A8T2PHC4</accession>
<feature type="binding site" evidence="5">
    <location>
        <position position="102"/>
    </location>
    <ligand>
        <name>substrate</name>
    </ligand>
</feature>
<dbReference type="FunFam" id="3.30.70.660:FF:000006">
    <property type="entry name" value="tRNA pseudouridine synthase"/>
    <property type="match status" value="1"/>
</dbReference>
<sequence length="268" mass="30323">MKVPSLRPVLGIQNYLENALQKLRLENEPSLFISSRTDTGVHALCNSAHVDIQRKSGKPPFTGPILTEALNFHLKPEPISVLGAYRVADTFHARYRALTRTYVYRLVTGVPHHTQLPLAEKNLCWPLRDTELNIRAMQEAASMLVGTHDFSTFRALSSETPIKNPVKTLLLAQLQTGQESFLQRHFHRNLQFLELTFTSRSFLYKQVRRMTGVLVAIGQGRLSISQLQELLEARDSLAYPQNMCAPPCGLFLTRVEYDESDLLPDPQA</sequence>
<dbReference type="InterPro" id="IPR020103">
    <property type="entry name" value="PsdUridine_synth_cat_dom_sf"/>
</dbReference>
<evidence type="ECO:0000259" key="7">
    <source>
        <dbReference type="Pfam" id="PF01416"/>
    </source>
</evidence>
<dbReference type="PIRSF" id="PIRSF001430">
    <property type="entry name" value="tRNA_psdUrid_synth"/>
    <property type="match status" value="1"/>
</dbReference>
<evidence type="ECO:0000256" key="5">
    <source>
        <dbReference type="PIRSR" id="PIRSR001430-2"/>
    </source>
</evidence>
<evidence type="ECO:0000313" key="8">
    <source>
        <dbReference type="EMBL" id="KAG9352733.1"/>
    </source>
</evidence>
<dbReference type="PANTHER" id="PTHR11142">
    <property type="entry name" value="PSEUDOURIDYLATE SYNTHASE"/>
    <property type="match status" value="1"/>
</dbReference>
<keyword evidence="2 6" id="KW-0819">tRNA processing</keyword>
<name>A0A8T2PHC4_9TELE</name>
<dbReference type="EMBL" id="JAFBMS010000004">
    <property type="protein sequence ID" value="KAG9352733.1"/>
    <property type="molecule type" value="Genomic_DNA"/>
</dbReference>
<dbReference type="AlphaFoldDB" id="A0A8T2PHC4"/>
<gene>
    <name evidence="8" type="ORF">JZ751_017309</name>
</gene>
<dbReference type="Pfam" id="PF01416">
    <property type="entry name" value="PseudoU_synth_1"/>
    <property type="match status" value="1"/>
</dbReference>
<dbReference type="Proteomes" id="UP000824540">
    <property type="component" value="Unassembled WGS sequence"/>
</dbReference>
<dbReference type="GO" id="GO:0160147">
    <property type="term" value="F:tRNA pseudouridine(38-40) synthase activity"/>
    <property type="evidence" value="ECO:0007669"/>
    <property type="project" value="UniProtKB-EC"/>
</dbReference>
<keyword evidence="9" id="KW-1185">Reference proteome</keyword>
<evidence type="ECO:0000256" key="4">
    <source>
        <dbReference type="PIRSR" id="PIRSR001430-1"/>
    </source>
</evidence>
<dbReference type="InterPro" id="IPR020095">
    <property type="entry name" value="PsdUridine_synth_TruA_C"/>
</dbReference>
<evidence type="ECO:0000313" key="9">
    <source>
        <dbReference type="Proteomes" id="UP000824540"/>
    </source>
</evidence>
<organism evidence="8 9">
    <name type="scientific">Albula glossodonta</name>
    <name type="common">roundjaw bonefish</name>
    <dbReference type="NCBI Taxonomy" id="121402"/>
    <lineage>
        <taxon>Eukaryota</taxon>
        <taxon>Metazoa</taxon>
        <taxon>Chordata</taxon>
        <taxon>Craniata</taxon>
        <taxon>Vertebrata</taxon>
        <taxon>Euteleostomi</taxon>
        <taxon>Actinopterygii</taxon>
        <taxon>Neopterygii</taxon>
        <taxon>Teleostei</taxon>
        <taxon>Albuliformes</taxon>
        <taxon>Albulidae</taxon>
        <taxon>Albula</taxon>
    </lineage>
</organism>
<dbReference type="SUPFAM" id="SSF55120">
    <property type="entry name" value="Pseudouridine synthase"/>
    <property type="match status" value="1"/>
</dbReference>
<comment type="catalytic activity">
    <reaction evidence="6">
        <text>uridine(38/39/40) in tRNA = pseudouridine(38/39/40) in tRNA</text>
        <dbReference type="Rhea" id="RHEA:22376"/>
        <dbReference type="Rhea" id="RHEA-COMP:10085"/>
        <dbReference type="Rhea" id="RHEA-COMP:10087"/>
        <dbReference type="ChEBI" id="CHEBI:65314"/>
        <dbReference type="ChEBI" id="CHEBI:65315"/>
        <dbReference type="EC" id="5.4.99.12"/>
    </reaction>
</comment>
<dbReference type="Gene3D" id="3.30.70.580">
    <property type="entry name" value="Pseudouridine synthase I, catalytic domain, N-terminal subdomain"/>
    <property type="match status" value="1"/>
</dbReference>
<evidence type="ECO:0000256" key="6">
    <source>
        <dbReference type="RuleBase" id="RU003792"/>
    </source>
</evidence>
<reference evidence="8" key="1">
    <citation type="thesis" date="2021" institute="BYU ScholarsArchive" country="Provo, UT, USA">
        <title>Applications of and Algorithms for Genome Assembly and Genomic Analyses with an Emphasis on Marine Teleosts.</title>
        <authorList>
            <person name="Pickett B.D."/>
        </authorList>
    </citation>
    <scope>NUCLEOTIDE SEQUENCE</scope>
    <source>
        <strain evidence="8">HI-2016</strain>
    </source>
</reference>
<dbReference type="Gene3D" id="3.30.70.660">
    <property type="entry name" value="Pseudouridine synthase I, catalytic domain, C-terminal subdomain"/>
    <property type="match status" value="1"/>
</dbReference>
<comment type="similarity">
    <text evidence="1 6">Belongs to the tRNA pseudouridine synthase TruA family.</text>
</comment>
<dbReference type="HAMAP" id="MF_00171">
    <property type="entry name" value="TruA"/>
    <property type="match status" value="1"/>
</dbReference>
<protein>
    <recommendedName>
        <fullName evidence="6">tRNA pseudouridine synthase</fullName>
        <ecNumber evidence="6">5.4.99.12</ecNumber>
    </recommendedName>
</protein>
<dbReference type="GO" id="GO:0031119">
    <property type="term" value="P:tRNA pseudouridine synthesis"/>
    <property type="evidence" value="ECO:0007669"/>
    <property type="project" value="TreeGrafter"/>
</dbReference>
<dbReference type="CDD" id="cd02570">
    <property type="entry name" value="PseudoU_synth_EcTruA"/>
    <property type="match status" value="1"/>
</dbReference>
<evidence type="ECO:0000256" key="2">
    <source>
        <dbReference type="ARBA" id="ARBA00022694"/>
    </source>
</evidence>
<proteinExistence type="inferred from homology"/>
<feature type="active site" description="Nucleophile" evidence="4">
    <location>
        <position position="38"/>
    </location>
</feature>